<protein>
    <recommendedName>
        <fullName evidence="6">1,3-beta-glucanosyltransferase</fullName>
        <ecNumber evidence="6">2.4.1.-</ecNumber>
    </recommendedName>
</protein>
<reference evidence="8" key="1">
    <citation type="journal article" date="2020" name="Stud. Mycol.">
        <title>101 Dothideomycetes genomes: a test case for predicting lifestyles and emergence of pathogens.</title>
        <authorList>
            <person name="Haridas S."/>
            <person name="Albert R."/>
            <person name="Binder M."/>
            <person name="Bloem J."/>
            <person name="Labutti K."/>
            <person name="Salamov A."/>
            <person name="Andreopoulos B."/>
            <person name="Baker S."/>
            <person name="Barry K."/>
            <person name="Bills G."/>
            <person name="Bluhm B."/>
            <person name="Cannon C."/>
            <person name="Castanera R."/>
            <person name="Culley D."/>
            <person name="Daum C."/>
            <person name="Ezra D."/>
            <person name="Gonzalez J."/>
            <person name="Henrissat B."/>
            <person name="Kuo A."/>
            <person name="Liang C."/>
            <person name="Lipzen A."/>
            <person name="Lutzoni F."/>
            <person name="Magnuson J."/>
            <person name="Mondo S."/>
            <person name="Nolan M."/>
            <person name="Ohm R."/>
            <person name="Pangilinan J."/>
            <person name="Park H.-J."/>
            <person name="Ramirez L."/>
            <person name="Alfaro M."/>
            <person name="Sun H."/>
            <person name="Tritt A."/>
            <person name="Yoshinaga Y."/>
            <person name="Zwiers L.-H."/>
            <person name="Turgeon B."/>
            <person name="Goodwin S."/>
            <person name="Spatafora J."/>
            <person name="Crous P."/>
            <person name="Grigoriev I."/>
        </authorList>
    </citation>
    <scope>NUCLEOTIDE SEQUENCE</scope>
    <source>
        <strain evidence="8">CBS 119687</strain>
    </source>
</reference>
<comment type="function">
    <text evidence="6">Splits internally a 1,3-beta-glucan molecule and transfers the newly generated reducing end (the donor) to the non-reducing end of another 1,3-beta-glucan molecule (the acceptor) forming a 1,3-beta linkage, resulting in the elongation of 1,3-beta-glucan chains in the cell wall.</text>
</comment>
<dbReference type="GO" id="GO:0031505">
    <property type="term" value="P:fungal-type cell wall organization"/>
    <property type="evidence" value="ECO:0007669"/>
    <property type="project" value="TreeGrafter"/>
</dbReference>
<dbReference type="RefSeq" id="XP_033528100.1">
    <property type="nucleotide sequence ID" value="XM_033667220.1"/>
</dbReference>
<feature type="chain" id="PRO_5025719650" description="1,3-beta-glucanosyltransferase" evidence="6">
    <location>
        <begin position="19"/>
        <end position="443"/>
    </location>
</feature>
<sequence length="443" mass="47005">MLRSALVCTLAGLTAVNAIATISAKGPKFFTSEGDQFYVKGIAYQLLPDDPLVDTTQCTLDASLMKTIGTNSIRVYHVNPNADHTGCMSAFADAGIYIWVDLDTFNTTIWQDEPKWTSTQFDAFAEVLDEFQQFDNTAGFFIGNEVINTPAGSKAAPYVKAAVRDMKAYRNSKNYRSIPIGYSAADIASLRPMLQDYFVCGDDADALEFFSLNAYSWCGQSSYEQSGYSMLEANSTELQVPIFMSETGCNAVRPRDFADQNALFGDMADTWSGSIIYEWIEEENNYGLISYGGKIDPASPSAPADGFVRSGTPTPIVPDFANLSNVWKTLNPTGVKKNAYNPTATAPKCPDFTSVAWEVDASAALPTMGQVGPVSSRASASSTASRSGSASGSGSASSTATSTGSQTAASATATQGAAPGSLSRELKGVGAALAGVMAFFAWL</sequence>
<evidence type="ECO:0000256" key="5">
    <source>
        <dbReference type="ARBA" id="ARBA00023180"/>
    </source>
</evidence>
<evidence type="ECO:0000256" key="1">
    <source>
        <dbReference type="ARBA" id="ARBA00004609"/>
    </source>
</evidence>
<dbReference type="PANTHER" id="PTHR31468:SF8">
    <property type="entry name" value="1,3-BETA-GLUCANOSYLTRANSFERASE GAS2"/>
    <property type="match status" value="1"/>
</dbReference>
<feature type="region of interest" description="Disordered" evidence="7">
    <location>
        <begin position="368"/>
        <end position="421"/>
    </location>
</feature>
<dbReference type="GO" id="GO:0016787">
    <property type="term" value="F:hydrolase activity"/>
    <property type="evidence" value="ECO:0007669"/>
    <property type="project" value="UniProtKB-KW"/>
</dbReference>
<gene>
    <name evidence="8" type="ORF">P153DRAFT_362787</name>
</gene>
<dbReference type="InterPro" id="IPR017853">
    <property type="entry name" value="GH"/>
</dbReference>
<dbReference type="Pfam" id="PF03198">
    <property type="entry name" value="Glyco_hydro_72"/>
    <property type="match status" value="1"/>
</dbReference>
<feature type="compositionally biased region" description="Low complexity" evidence="7">
    <location>
        <begin position="375"/>
        <end position="418"/>
    </location>
</feature>
<keyword evidence="6" id="KW-0472">Membrane</keyword>
<dbReference type="AlphaFoldDB" id="A0A6A6AR73"/>
<dbReference type="PANTHER" id="PTHR31468">
    <property type="entry name" value="1,3-BETA-GLUCANOSYLTRANSFERASE GAS1"/>
    <property type="match status" value="1"/>
</dbReference>
<keyword evidence="8" id="KW-0378">Hydrolase</keyword>
<keyword evidence="5" id="KW-0325">Glycoprotein</keyword>
<evidence type="ECO:0000313" key="8">
    <source>
        <dbReference type="EMBL" id="KAF2133713.1"/>
    </source>
</evidence>
<dbReference type="GO" id="GO:0005886">
    <property type="term" value="C:plasma membrane"/>
    <property type="evidence" value="ECO:0007669"/>
    <property type="project" value="UniProtKB-SubCell"/>
</dbReference>
<dbReference type="GO" id="GO:0098552">
    <property type="term" value="C:side of membrane"/>
    <property type="evidence" value="ECO:0007669"/>
    <property type="project" value="UniProtKB-KW"/>
</dbReference>
<keyword evidence="3 6" id="KW-0732">Signal</keyword>
<comment type="similarity">
    <text evidence="2 6">Belongs to the glycosyl hydrolase 72 family.</text>
</comment>
<comment type="subcellular location">
    <subcellularLocation>
        <location evidence="1 6">Cell membrane</location>
        <topology evidence="1 6">Lipid-anchor</topology>
        <topology evidence="1 6">GPI-anchor</topology>
    </subcellularLocation>
</comment>
<accession>A0A6A6AR73</accession>
<dbReference type="InterPro" id="IPR004886">
    <property type="entry name" value="Glucanosyltransferase"/>
</dbReference>
<evidence type="ECO:0000256" key="6">
    <source>
        <dbReference type="RuleBase" id="RU361209"/>
    </source>
</evidence>
<dbReference type="GeneID" id="54407652"/>
<dbReference type="Proteomes" id="UP000799771">
    <property type="component" value="Unassembled WGS sequence"/>
</dbReference>
<dbReference type="EC" id="2.4.1.-" evidence="6"/>
<evidence type="ECO:0000256" key="2">
    <source>
        <dbReference type="ARBA" id="ARBA00007528"/>
    </source>
</evidence>
<dbReference type="GO" id="GO:0042124">
    <property type="term" value="F:1,3-beta-glucanosyltransferase activity"/>
    <property type="evidence" value="ECO:0007669"/>
    <property type="project" value="TreeGrafter"/>
</dbReference>
<keyword evidence="6" id="KW-0449">Lipoprotein</keyword>
<keyword evidence="4" id="KW-1015">Disulfide bond</keyword>
<organism evidence="8 9">
    <name type="scientific">Dothidotthia symphoricarpi CBS 119687</name>
    <dbReference type="NCBI Taxonomy" id="1392245"/>
    <lineage>
        <taxon>Eukaryota</taxon>
        <taxon>Fungi</taxon>
        <taxon>Dikarya</taxon>
        <taxon>Ascomycota</taxon>
        <taxon>Pezizomycotina</taxon>
        <taxon>Dothideomycetes</taxon>
        <taxon>Pleosporomycetidae</taxon>
        <taxon>Pleosporales</taxon>
        <taxon>Dothidotthiaceae</taxon>
        <taxon>Dothidotthia</taxon>
    </lineage>
</organism>
<keyword evidence="9" id="KW-1185">Reference proteome</keyword>
<dbReference type="OrthoDB" id="421038at2759"/>
<evidence type="ECO:0000256" key="3">
    <source>
        <dbReference type="ARBA" id="ARBA00022729"/>
    </source>
</evidence>
<proteinExistence type="inferred from homology"/>
<evidence type="ECO:0000256" key="4">
    <source>
        <dbReference type="ARBA" id="ARBA00023157"/>
    </source>
</evidence>
<evidence type="ECO:0000313" key="9">
    <source>
        <dbReference type="Proteomes" id="UP000799771"/>
    </source>
</evidence>
<dbReference type="GO" id="GO:0071970">
    <property type="term" value="P:fungal-type cell wall (1-&gt;3)-beta-D-glucan biosynthetic process"/>
    <property type="evidence" value="ECO:0007669"/>
    <property type="project" value="TreeGrafter"/>
</dbReference>
<keyword evidence="6" id="KW-0336">GPI-anchor</keyword>
<dbReference type="SUPFAM" id="SSF51445">
    <property type="entry name" value="(Trans)glycosidases"/>
    <property type="match status" value="1"/>
</dbReference>
<keyword evidence="6" id="KW-0808">Transferase</keyword>
<name>A0A6A6AR73_9PLEO</name>
<evidence type="ECO:0000256" key="7">
    <source>
        <dbReference type="SAM" id="MobiDB-lite"/>
    </source>
</evidence>
<dbReference type="FunFam" id="3.20.20.80:FF:000038">
    <property type="entry name" value="1,3-beta-glucanosyltransferase"/>
    <property type="match status" value="1"/>
</dbReference>
<dbReference type="Gene3D" id="3.20.20.80">
    <property type="entry name" value="Glycosidases"/>
    <property type="match status" value="1"/>
</dbReference>
<dbReference type="EMBL" id="ML977498">
    <property type="protein sequence ID" value="KAF2133713.1"/>
    <property type="molecule type" value="Genomic_DNA"/>
</dbReference>
<feature type="signal peptide" evidence="6">
    <location>
        <begin position="1"/>
        <end position="18"/>
    </location>
</feature>